<evidence type="ECO:0000256" key="1">
    <source>
        <dbReference type="ARBA" id="ARBA00022478"/>
    </source>
</evidence>
<keyword evidence="4" id="KW-0934">Plastid</keyword>
<dbReference type="RefSeq" id="YP_009545257.1">
    <property type="nucleotide sequence ID" value="NC_040134.1"/>
</dbReference>
<organism evidence="4">
    <name type="scientific">Synura uvella</name>
    <dbReference type="NCBI Taxonomy" id="52557"/>
    <lineage>
        <taxon>Eukaryota</taxon>
        <taxon>Sar</taxon>
        <taxon>Stramenopiles</taxon>
        <taxon>Ochrophyta</taxon>
        <taxon>Synurophyceae</taxon>
        <taxon>Synurales</taxon>
        <taxon>Mallomonadaceae</taxon>
        <taxon>Synura</taxon>
    </lineage>
</organism>
<dbReference type="AlphaFoldDB" id="A0A3G2QZV7"/>
<geneLocation type="plastid" evidence="4"/>
<dbReference type="GO" id="GO:0000428">
    <property type="term" value="C:DNA-directed RNA polymerase complex"/>
    <property type="evidence" value="ECO:0007669"/>
    <property type="project" value="UniProtKB-KW"/>
</dbReference>
<keyword evidence="1" id="KW-0240">DNA-directed RNA polymerase</keyword>
<dbReference type="InterPro" id="IPR036603">
    <property type="entry name" value="RBP11-like"/>
</dbReference>
<dbReference type="InterPro" id="IPR036643">
    <property type="entry name" value="RNApol_insert_sf"/>
</dbReference>
<dbReference type="Pfam" id="PF01193">
    <property type="entry name" value="RNA_pol_L"/>
    <property type="match status" value="1"/>
</dbReference>
<evidence type="ECO:0000313" key="4">
    <source>
        <dbReference type="EMBL" id="AYO28411.1"/>
    </source>
</evidence>
<dbReference type="Pfam" id="PF01000">
    <property type="entry name" value="RNA_pol_A_bac"/>
    <property type="match status" value="1"/>
</dbReference>
<dbReference type="InterPro" id="IPR011262">
    <property type="entry name" value="DNA-dir_RNA_pol_insert"/>
</dbReference>
<sequence length="265" mass="30251">MSTLKCIETYIDKENNHYGCFLIEPLETGQGITLGNALRRTLLSDLTGFAIVGVRINNLKHEFATIPGLREDILEILLNLKEIIFKKTFELNNANDIPKLKGFLNIKGPKIVTAGMFQLPKNLIQIINPKQYIGTIVDTSELFIEIDIENGKGYRLTEESRKKNIETQIQNKASTILVDSLFMPVKRTNYKIKLIHDTKGNIKESLILEIWTNGSITPKRSLQESLKILMNLIYPLFLTNDFLSLSSEFSKIYFNQEINTKKAIE</sequence>
<feature type="domain" description="DNA-directed RNA polymerase RpoA/D/Rpb3-type" evidence="3">
    <location>
        <begin position="18"/>
        <end position="239"/>
    </location>
</feature>
<dbReference type="GeneID" id="38571735"/>
<evidence type="ECO:0000259" key="3">
    <source>
        <dbReference type="SMART" id="SM00662"/>
    </source>
</evidence>
<dbReference type="SUPFAM" id="SSF55257">
    <property type="entry name" value="RBP11-like subunits of RNA polymerase"/>
    <property type="match status" value="1"/>
</dbReference>
<gene>
    <name evidence="4" type="primary">rpoA</name>
</gene>
<dbReference type="SMART" id="SM00662">
    <property type="entry name" value="RPOLD"/>
    <property type="match status" value="1"/>
</dbReference>
<evidence type="ECO:0000256" key="2">
    <source>
        <dbReference type="ARBA" id="ARBA00023163"/>
    </source>
</evidence>
<dbReference type="CDD" id="cd06928">
    <property type="entry name" value="RNAP_alpha_NTD"/>
    <property type="match status" value="1"/>
</dbReference>
<dbReference type="EMBL" id="MH795130">
    <property type="protein sequence ID" value="AYO28411.1"/>
    <property type="molecule type" value="Genomic_DNA"/>
</dbReference>
<dbReference type="GO" id="GO:0003899">
    <property type="term" value="F:DNA-directed RNA polymerase activity"/>
    <property type="evidence" value="ECO:0007669"/>
    <property type="project" value="InterPro"/>
</dbReference>
<dbReference type="Gene3D" id="2.170.120.12">
    <property type="entry name" value="DNA-directed RNA polymerase, insert domain"/>
    <property type="match status" value="1"/>
</dbReference>
<dbReference type="InterPro" id="IPR011263">
    <property type="entry name" value="DNA-dir_RNA_pol_RpoA/D/Rpb3"/>
</dbReference>
<protein>
    <submittedName>
        <fullName evidence="4">RNA polymerase alpha subunit</fullName>
    </submittedName>
</protein>
<reference evidence="4" key="1">
    <citation type="submission" date="2018-08" db="EMBL/GenBank/DDBJ databases">
        <title>Comparative Plastid Genomics of Synurophyceae: Evolutionary Evidence of Lateral Gene Transfer and Inverted Repeat Dynamics.</title>
        <authorList>
            <person name="Kim J.I."/>
            <person name="Shin H."/>
            <person name="Skaloud P."/>
            <person name="Jung J."/>
            <person name="Yoon H.S."/>
            <person name="Archibald J.M."/>
            <person name="Shin W."/>
        </authorList>
    </citation>
    <scope>NUCLEOTIDE SEQUENCE</scope>
    <source>
        <strain evidence="4">FBCC200023</strain>
    </source>
</reference>
<accession>A0A3G2QZV7</accession>
<keyword evidence="2" id="KW-0804">Transcription</keyword>
<name>A0A3G2QZV7_9STRA</name>
<proteinExistence type="predicted"/>
<dbReference type="SUPFAM" id="SSF56553">
    <property type="entry name" value="Insert subdomain of RNA polymerase alpha subunit"/>
    <property type="match status" value="1"/>
</dbReference>
<dbReference type="Gene3D" id="3.30.1360.10">
    <property type="entry name" value="RNA polymerase, RBP11-like subunit"/>
    <property type="match status" value="1"/>
</dbReference>
<dbReference type="GO" id="GO:0006351">
    <property type="term" value="P:DNA-templated transcription"/>
    <property type="evidence" value="ECO:0007669"/>
    <property type="project" value="InterPro"/>
</dbReference>
<dbReference type="GO" id="GO:0046983">
    <property type="term" value="F:protein dimerization activity"/>
    <property type="evidence" value="ECO:0007669"/>
    <property type="project" value="InterPro"/>
</dbReference>